<evidence type="ECO:0000313" key="2">
    <source>
        <dbReference type="EMBL" id="EMP24302.1"/>
    </source>
</evidence>
<gene>
    <name evidence="2" type="ORF">UY3_18537</name>
</gene>
<protein>
    <submittedName>
        <fullName evidence="2">Uncharacterized protein</fullName>
    </submittedName>
</protein>
<dbReference type="EMBL" id="KB601989">
    <property type="protein sequence ID" value="EMP24302.1"/>
    <property type="molecule type" value="Genomic_DNA"/>
</dbReference>
<accession>M7B7T0</accession>
<keyword evidence="3" id="KW-1185">Reference proteome</keyword>
<name>M7B7T0_CHEMY</name>
<sequence>MRSMHRRSIYWVYSTPAKSTADRSPVDSCTPPEQEAQGESMGERFQLTSRSVNPATVVYENMDSAVQCTEKLENKGQQQTLAAEKQKKIALRQQDTSMV</sequence>
<evidence type="ECO:0000313" key="3">
    <source>
        <dbReference type="Proteomes" id="UP000031443"/>
    </source>
</evidence>
<dbReference type="Proteomes" id="UP000031443">
    <property type="component" value="Unassembled WGS sequence"/>
</dbReference>
<organism evidence="2 3">
    <name type="scientific">Chelonia mydas</name>
    <name type="common">Green sea-turtle</name>
    <name type="synonym">Chelonia agassizi</name>
    <dbReference type="NCBI Taxonomy" id="8469"/>
    <lineage>
        <taxon>Eukaryota</taxon>
        <taxon>Metazoa</taxon>
        <taxon>Chordata</taxon>
        <taxon>Craniata</taxon>
        <taxon>Vertebrata</taxon>
        <taxon>Euteleostomi</taxon>
        <taxon>Archelosauria</taxon>
        <taxon>Testudinata</taxon>
        <taxon>Testudines</taxon>
        <taxon>Cryptodira</taxon>
        <taxon>Durocryptodira</taxon>
        <taxon>Americhelydia</taxon>
        <taxon>Chelonioidea</taxon>
        <taxon>Cheloniidae</taxon>
        <taxon>Chelonia</taxon>
    </lineage>
</organism>
<proteinExistence type="predicted"/>
<reference evidence="3" key="1">
    <citation type="journal article" date="2013" name="Nat. Genet.">
        <title>The draft genomes of soft-shell turtle and green sea turtle yield insights into the development and evolution of the turtle-specific body plan.</title>
        <authorList>
            <person name="Wang Z."/>
            <person name="Pascual-Anaya J."/>
            <person name="Zadissa A."/>
            <person name="Li W."/>
            <person name="Niimura Y."/>
            <person name="Huang Z."/>
            <person name="Li C."/>
            <person name="White S."/>
            <person name="Xiong Z."/>
            <person name="Fang D."/>
            <person name="Wang B."/>
            <person name="Ming Y."/>
            <person name="Chen Y."/>
            <person name="Zheng Y."/>
            <person name="Kuraku S."/>
            <person name="Pignatelli M."/>
            <person name="Herrero J."/>
            <person name="Beal K."/>
            <person name="Nozawa M."/>
            <person name="Li Q."/>
            <person name="Wang J."/>
            <person name="Zhang H."/>
            <person name="Yu L."/>
            <person name="Shigenobu S."/>
            <person name="Wang J."/>
            <person name="Liu J."/>
            <person name="Flicek P."/>
            <person name="Searle S."/>
            <person name="Wang J."/>
            <person name="Kuratani S."/>
            <person name="Yin Y."/>
            <person name="Aken B."/>
            <person name="Zhang G."/>
            <person name="Irie N."/>
        </authorList>
    </citation>
    <scope>NUCLEOTIDE SEQUENCE [LARGE SCALE GENOMIC DNA]</scope>
</reference>
<dbReference type="AlphaFoldDB" id="M7B7T0"/>
<evidence type="ECO:0000256" key="1">
    <source>
        <dbReference type="SAM" id="MobiDB-lite"/>
    </source>
</evidence>
<feature type="region of interest" description="Disordered" evidence="1">
    <location>
        <begin position="15"/>
        <end position="45"/>
    </location>
</feature>